<dbReference type="AlphaFoldDB" id="A0A132P1T0"/>
<dbReference type="InterPro" id="IPR008490">
    <property type="entry name" value="Transposase_InsH_N"/>
</dbReference>
<dbReference type="PATRIC" id="fig|1352.1358.peg.2846"/>
<dbReference type="EMBL" id="LRHK01000008">
    <property type="protein sequence ID" value="KWX16274.1"/>
    <property type="molecule type" value="Genomic_DNA"/>
</dbReference>
<protein>
    <submittedName>
        <fullName evidence="4">Transposase</fullName>
    </submittedName>
</protein>
<dbReference type="Proteomes" id="UP000070452">
    <property type="component" value="Unassembled WGS sequence"/>
</dbReference>
<dbReference type="GeneID" id="66454147"/>
<dbReference type="PANTHER" id="PTHR33408">
    <property type="entry name" value="TRANSPOSASE"/>
    <property type="match status" value="1"/>
</dbReference>
<dbReference type="EMBL" id="LRHK01000001">
    <property type="protein sequence ID" value="KWX18659.1"/>
    <property type="molecule type" value="Genomic_DNA"/>
</dbReference>
<dbReference type="Pfam" id="PF05598">
    <property type="entry name" value="DUF772"/>
    <property type="match status" value="1"/>
</dbReference>
<gene>
    <name evidence="5" type="ORF">AWT83_09340</name>
    <name evidence="3" type="ORF">AWT83_15615</name>
    <name evidence="4" type="ORF">AWT83_16155</name>
</gene>
<evidence type="ECO:0000259" key="1">
    <source>
        <dbReference type="Pfam" id="PF05598"/>
    </source>
</evidence>
<comment type="caution">
    <text evidence="4">The sequence shown here is derived from an EMBL/GenBank/DDBJ whole genome shotgun (WGS) entry which is preliminary data.</text>
</comment>
<dbReference type="Pfam" id="PF13751">
    <property type="entry name" value="DDE_Tnp_1_6"/>
    <property type="match status" value="1"/>
</dbReference>
<evidence type="ECO:0000313" key="4">
    <source>
        <dbReference type="EMBL" id="KWX16274.1"/>
    </source>
</evidence>
<reference evidence="4 6" key="1">
    <citation type="submission" date="2016-01" db="EMBL/GenBank/DDBJ databases">
        <title>Molecular Mechanisms for transfer of large genomic segments between Enterococcus faecium strains.</title>
        <authorList>
            <person name="Garcia-Solache M.A."/>
            <person name="Lebreton F."/>
            <person name="Mclaughlin R.E."/>
            <person name="Whiteaker J.D."/>
            <person name="Gilmore M.S."/>
            <person name="Rice L.B."/>
        </authorList>
    </citation>
    <scope>NUCLEOTIDE SEQUENCE [LARGE SCALE GENOMIC DNA]</scope>
    <source>
        <strain evidence="4 6">D344RRF x C68</strain>
    </source>
</reference>
<dbReference type="NCBIfam" id="NF033551">
    <property type="entry name" value="transpos_IS1182"/>
    <property type="match status" value="1"/>
</dbReference>
<name>A0A132P1T0_ENTFC</name>
<dbReference type="InterPro" id="IPR025668">
    <property type="entry name" value="Tnp_DDE_dom"/>
</dbReference>
<feature type="domain" description="Transposase InsH N-terminal" evidence="1">
    <location>
        <begin position="18"/>
        <end position="111"/>
    </location>
</feature>
<dbReference type="InterPro" id="IPR047629">
    <property type="entry name" value="IS1182_transpos"/>
</dbReference>
<organism evidence="4 6">
    <name type="scientific">Enterococcus faecium</name>
    <name type="common">Streptococcus faecium</name>
    <dbReference type="NCBI Taxonomy" id="1352"/>
    <lineage>
        <taxon>Bacteria</taxon>
        <taxon>Bacillati</taxon>
        <taxon>Bacillota</taxon>
        <taxon>Bacilli</taxon>
        <taxon>Lactobacillales</taxon>
        <taxon>Enterococcaceae</taxon>
        <taxon>Enterococcus</taxon>
    </lineage>
</organism>
<accession>A0A132P1T0</accession>
<dbReference type="EMBL" id="LRHK01000008">
    <property type="protein sequence ID" value="KWX16173.1"/>
    <property type="molecule type" value="Genomic_DNA"/>
</dbReference>
<dbReference type="PANTHER" id="PTHR33408:SF2">
    <property type="entry name" value="TRANSPOSASE DDE DOMAIN-CONTAINING PROTEIN"/>
    <property type="match status" value="1"/>
</dbReference>
<evidence type="ECO:0000313" key="5">
    <source>
        <dbReference type="EMBL" id="KWX18659.1"/>
    </source>
</evidence>
<evidence type="ECO:0000313" key="6">
    <source>
        <dbReference type="Proteomes" id="UP000070452"/>
    </source>
</evidence>
<sequence>MMRKQSIEGRNQFAMLTIDDLVPKDHLVRKIDAAIQFDFIYPIVESTYSTHGRPSIDPVVLIKLVFIQYLFGIRSMRQTIKDVETNVAYRWFLGYSFEDPIPHFSTFGKNYVRRFRETTLFEDIFSHILEQAVKAGFVTEDNLYIDSTHIKANANKHKFTKEMTYGQAKAYQDELEDEINKERIAVGKRPFTWDTESELSLQKISHSDPESGYYVKGEREKQFAYSAHTSCEDNGFILSTLITPGNVHDSQVAIDLVKQSKRAFPNIKRVVADAGYKTPKFVHFLSHLKLYPILPYTVPHGVKGMFRKKDFVYDAYFDCYLCPNNQPLLFSTITRDGYRTYKSNPKFCRSCPLLKNCTLSTKHQKIVTRHVWADLMDELEHQRHTALNREIYKKRKQTIERIFADAKEKHGMRWTKYRGLEKVATHTMLTFAAMNLKKLATWLWKAKKPMAFYLKFLQRLTKRSWQLSHSFLSTV</sequence>
<evidence type="ECO:0000259" key="2">
    <source>
        <dbReference type="Pfam" id="PF13751"/>
    </source>
</evidence>
<dbReference type="RefSeq" id="WP_002287937.1">
    <property type="nucleotide sequence ID" value="NZ_AP026566.1"/>
</dbReference>
<proteinExistence type="predicted"/>
<feature type="domain" description="Transposase DDE" evidence="2">
    <location>
        <begin position="321"/>
        <end position="440"/>
    </location>
</feature>
<evidence type="ECO:0000313" key="3">
    <source>
        <dbReference type="EMBL" id="KWX16173.1"/>
    </source>
</evidence>